<dbReference type="Pfam" id="PF01842">
    <property type="entry name" value="ACT"/>
    <property type="match status" value="1"/>
</dbReference>
<dbReference type="GO" id="GO:0006564">
    <property type="term" value="P:L-serine biosynthetic process"/>
    <property type="evidence" value="ECO:0007669"/>
    <property type="project" value="UniProtKB-UniRule"/>
</dbReference>
<dbReference type="PROSITE" id="PS51671">
    <property type="entry name" value="ACT"/>
    <property type="match status" value="1"/>
</dbReference>
<proteinExistence type="inferred from homology"/>
<dbReference type="InterPro" id="IPR006236">
    <property type="entry name" value="PGDH"/>
</dbReference>
<dbReference type="NCBIfam" id="TIGR01327">
    <property type="entry name" value="PGDH"/>
    <property type="match status" value="1"/>
</dbReference>
<dbReference type="InterPro" id="IPR029009">
    <property type="entry name" value="ASB_dom_sf"/>
</dbReference>
<dbReference type="Pfam" id="PF00389">
    <property type="entry name" value="2-Hacid_dh"/>
    <property type="match status" value="1"/>
</dbReference>
<evidence type="ECO:0000256" key="6">
    <source>
        <dbReference type="ARBA" id="ARBA00023002"/>
    </source>
</evidence>
<dbReference type="CDD" id="cd04902">
    <property type="entry name" value="ACT_3PGDH-xct"/>
    <property type="match status" value="1"/>
</dbReference>
<evidence type="ECO:0000256" key="11">
    <source>
        <dbReference type="RuleBase" id="RU363003"/>
    </source>
</evidence>
<dbReference type="FunFam" id="3.40.50.720:FF:000021">
    <property type="entry name" value="D-3-phosphoglycerate dehydrogenase"/>
    <property type="match status" value="1"/>
</dbReference>
<evidence type="ECO:0000256" key="4">
    <source>
        <dbReference type="ARBA" id="ARBA00021582"/>
    </source>
</evidence>
<dbReference type="EMBL" id="CP001344">
    <property type="protein sequence ID" value="ACL45699.1"/>
    <property type="molecule type" value="Genomic_DNA"/>
</dbReference>
<protein>
    <recommendedName>
        <fullName evidence="4 11">D-3-phosphoglycerate dehydrogenase</fullName>
        <ecNumber evidence="11">1.1.1.95</ecNumber>
    </recommendedName>
</protein>
<feature type="domain" description="ACT" evidence="13">
    <location>
        <begin position="580"/>
        <end position="652"/>
    </location>
</feature>
<dbReference type="FunFam" id="3.30.1330.90:FF:000003">
    <property type="entry name" value="D-3-phosphoglycerate dehydrogenase"/>
    <property type="match status" value="1"/>
</dbReference>
<gene>
    <name evidence="14" type="ordered locus">Cyan7425_3375</name>
</gene>
<dbReference type="PROSITE" id="PS00671">
    <property type="entry name" value="D_2_HYDROXYACID_DH_3"/>
    <property type="match status" value="1"/>
</dbReference>
<dbReference type="PROSITE" id="PS00065">
    <property type="entry name" value="D_2_HYDROXYACID_DH_1"/>
    <property type="match status" value="1"/>
</dbReference>
<dbReference type="KEGG" id="cyn:Cyan7425_3375"/>
<evidence type="ECO:0000256" key="9">
    <source>
        <dbReference type="ARBA" id="ARBA00048126"/>
    </source>
</evidence>
<dbReference type="Pfam" id="PF19304">
    <property type="entry name" value="PGDH_inter"/>
    <property type="match status" value="1"/>
</dbReference>
<evidence type="ECO:0000313" key="14">
    <source>
        <dbReference type="EMBL" id="ACL45699.1"/>
    </source>
</evidence>
<dbReference type="Gene3D" id="3.30.70.260">
    <property type="match status" value="1"/>
</dbReference>
<comment type="pathway">
    <text evidence="2 11">Amino-acid biosynthesis; L-serine biosynthesis; L-serine from 3-phospho-D-glycerate: step 1/3.</text>
</comment>
<dbReference type="SUPFAM" id="SSF52283">
    <property type="entry name" value="Formate/glycerate dehydrogenase catalytic domain-like"/>
    <property type="match status" value="1"/>
</dbReference>
<evidence type="ECO:0000256" key="10">
    <source>
        <dbReference type="ARBA" id="ARBA00048731"/>
    </source>
</evidence>
<dbReference type="FunFam" id="3.30.70.260:FF:000050">
    <property type="entry name" value="D-3-phosphoglycerate dehydrogenase"/>
    <property type="match status" value="1"/>
</dbReference>
<evidence type="ECO:0000259" key="13">
    <source>
        <dbReference type="PROSITE" id="PS51671"/>
    </source>
</evidence>
<dbReference type="AlphaFoldDB" id="B8HPZ0"/>
<dbReference type="Pfam" id="PF02826">
    <property type="entry name" value="2-Hacid_dh_C"/>
    <property type="match status" value="1"/>
</dbReference>
<feature type="compositionally biased region" description="Basic and acidic residues" evidence="12">
    <location>
        <begin position="43"/>
        <end position="74"/>
    </location>
</feature>
<dbReference type="eggNOG" id="COG1052">
    <property type="taxonomic scope" value="Bacteria"/>
</dbReference>
<comment type="function">
    <text evidence="1">Catalyzes the reversible oxidation of 3-phospho-D-glycerate to 3-phosphonooxypyruvate, the first step of the phosphorylated L-serine biosynthesis pathway. Also catalyzes the reversible oxidation of 2-hydroxyglutarate to 2-oxoglutarate.</text>
</comment>
<evidence type="ECO:0000256" key="1">
    <source>
        <dbReference type="ARBA" id="ARBA00003800"/>
    </source>
</evidence>
<dbReference type="PANTHER" id="PTHR42789">
    <property type="entry name" value="D-ISOMER SPECIFIC 2-HYDROXYACID DEHYDROGENASE FAMILY PROTEIN (AFU_ORTHOLOGUE AFUA_6G10090)"/>
    <property type="match status" value="1"/>
</dbReference>
<dbReference type="UniPathway" id="UPA00135">
    <property type="reaction ID" value="UER00196"/>
</dbReference>
<evidence type="ECO:0000256" key="7">
    <source>
        <dbReference type="ARBA" id="ARBA00023027"/>
    </source>
</evidence>
<evidence type="ECO:0000256" key="2">
    <source>
        <dbReference type="ARBA" id="ARBA00005216"/>
    </source>
</evidence>
<dbReference type="InterPro" id="IPR050857">
    <property type="entry name" value="D-2-hydroxyacid_DH"/>
</dbReference>
<evidence type="ECO:0000256" key="8">
    <source>
        <dbReference type="ARBA" id="ARBA00023299"/>
    </source>
</evidence>
<dbReference type="SUPFAM" id="SSF51735">
    <property type="entry name" value="NAD(P)-binding Rossmann-fold domains"/>
    <property type="match status" value="1"/>
</dbReference>
<evidence type="ECO:0000256" key="5">
    <source>
        <dbReference type="ARBA" id="ARBA00022605"/>
    </source>
</evidence>
<dbReference type="PANTHER" id="PTHR42789:SF1">
    <property type="entry name" value="D-ISOMER SPECIFIC 2-HYDROXYACID DEHYDROGENASE FAMILY PROTEIN (AFU_ORTHOLOGUE AFUA_6G10090)"/>
    <property type="match status" value="1"/>
</dbReference>
<dbReference type="CDD" id="cd12173">
    <property type="entry name" value="PGDH_4"/>
    <property type="match status" value="1"/>
</dbReference>
<sequence length="652" mass="70024">MRQKPEGFPFDLQRPGKTPDTPSKKTKKSSSEGKPSTQKPHRPSSELEKPSKKLEDASSEPERPSKKPDLLSSKDKNVVLLFTPPAHAGSLQGANPLPSPPNTIDNALPGVEWLSGTFYHINLFLAMPKVLVSDPIDQVGIDLLAQVAQVDVRTDLSPEELIQIIPDYDALMIRSGTKVTQAVIEAANQLKIIGRAGVGVDNVDVPAATRKGIVVVNSPEGNTIAAAEHTLAMMLSLSRHIPAASQSVKSGKWDRKSFTGVEVYKKTLGVIGLGKIGSHVATVARAMGMNLLAYDPYLSNERAEQIGCRLVNLDLLFAEADYITLHLPKTPETQHLIKAETLARMKPTARIINCARGGIIDEAALVEALKEGKIAGAALDVFENEPLGESPLLSLGKEVVLTPHLGASTEEAQTNVAIDVAEQIRDLFLGKPVRSAVNIPGLRPDVLEKLKPYLQLAETLGNLVGQLAGGRIEALDVRLQGELASNDSQPIVVAALKGLLTPALRERVNFVNAAIEAKERGIRVIETRDASVRDYAGSICLSAKGPLETRSVTGALLGADELRITDIDDFPINVPPTRHMLLTLHRDMPGIIGKIGSLLGSFNVNIASMQVGRKMVRGNAVMVLSLDDPLPEGLLTEITKVSGIRDAYIVNL</sequence>
<feature type="region of interest" description="Disordered" evidence="12">
    <location>
        <begin position="1"/>
        <end position="74"/>
    </location>
</feature>
<dbReference type="HOGENOM" id="CLU_019796_8_1_3"/>
<dbReference type="InterPro" id="IPR006139">
    <property type="entry name" value="D-isomer_2_OHA_DH_cat_dom"/>
</dbReference>
<dbReference type="InterPro" id="IPR002912">
    <property type="entry name" value="ACT_dom"/>
</dbReference>
<dbReference type="InterPro" id="IPR029753">
    <property type="entry name" value="D-isomer_DH_CS"/>
</dbReference>
<dbReference type="InterPro" id="IPR045626">
    <property type="entry name" value="PGDH_ASB_dom"/>
</dbReference>
<comment type="catalytic activity">
    <reaction evidence="9">
        <text>(R)-2-hydroxyglutarate + NAD(+) = 2-oxoglutarate + NADH + H(+)</text>
        <dbReference type="Rhea" id="RHEA:49612"/>
        <dbReference type="ChEBI" id="CHEBI:15378"/>
        <dbReference type="ChEBI" id="CHEBI:15801"/>
        <dbReference type="ChEBI" id="CHEBI:16810"/>
        <dbReference type="ChEBI" id="CHEBI:57540"/>
        <dbReference type="ChEBI" id="CHEBI:57945"/>
        <dbReference type="EC" id="1.1.1.399"/>
    </reaction>
</comment>
<dbReference type="InterPro" id="IPR029752">
    <property type="entry name" value="D-isomer_DH_CS1"/>
</dbReference>
<dbReference type="Gene3D" id="3.30.1330.90">
    <property type="entry name" value="D-3-phosphoglycerate dehydrogenase, domain 3"/>
    <property type="match status" value="1"/>
</dbReference>
<keyword evidence="8 11" id="KW-0718">Serine biosynthesis</keyword>
<dbReference type="GO" id="GO:0004617">
    <property type="term" value="F:phosphoglycerate dehydrogenase activity"/>
    <property type="evidence" value="ECO:0007669"/>
    <property type="project" value="UniProtKB-UniRule"/>
</dbReference>
<dbReference type="Gene3D" id="3.40.50.720">
    <property type="entry name" value="NAD(P)-binding Rossmann-like Domain"/>
    <property type="match status" value="2"/>
</dbReference>
<keyword evidence="6 11" id="KW-0560">Oxidoreductase</keyword>
<accession>B8HPZ0</accession>
<reference evidence="14" key="1">
    <citation type="submission" date="2009-01" db="EMBL/GenBank/DDBJ databases">
        <title>Complete sequence of chromosome Cyanothece sp. PCC 7425.</title>
        <authorList>
            <consortium name="US DOE Joint Genome Institute"/>
            <person name="Lucas S."/>
            <person name="Copeland A."/>
            <person name="Lapidus A."/>
            <person name="Glavina del Rio T."/>
            <person name="Dalin E."/>
            <person name="Tice H."/>
            <person name="Bruce D."/>
            <person name="Goodwin L."/>
            <person name="Pitluck S."/>
            <person name="Sims D."/>
            <person name="Meineke L."/>
            <person name="Brettin T."/>
            <person name="Detter J.C."/>
            <person name="Han C."/>
            <person name="Larimer F."/>
            <person name="Land M."/>
            <person name="Hauser L."/>
            <person name="Kyrpides N."/>
            <person name="Ovchinnikova G."/>
            <person name="Liberton M."/>
            <person name="Stoeckel J."/>
            <person name="Banerjee A."/>
            <person name="Singh A."/>
            <person name="Page L."/>
            <person name="Sato H."/>
            <person name="Zhao L."/>
            <person name="Sherman L."/>
            <person name="Pakrasi H."/>
            <person name="Richardson P."/>
        </authorList>
    </citation>
    <scope>NUCLEOTIDE SEQUENCE</scope>
    <source>
        <strain evidence="14">PCC 7425</strain>
    </source>
</reference>
<dbReference type="SUPFAM" id="SSF143548">
    <property type="entry name" value="Serine metabolism enzymes domain"/>
    <property type="match status" value="1"/>
</dbReference>
<organism evidence="14">
    <name type="scientific">Cyanothece sp. (strain PCC 7425 / ATCC 29141)</name>
    <dbReference type="NCBI Taxonomy" id="395961"/>
    <lineage>
        <taxon>Bacteria</taxon>
        <taxon>Bacillati</taxon>
        <taxon>Cyanobacteriota</taxon>
        <taxon>Cyanophyceae</taxon>
        <taxon>Gomontiellales</taxon>
        <taxon>Cyanothecaceae</taxon>
        <taxon>Cyanothece</taxon>
    </lineage>
</organism>
<keyword evidence="5 11" id="KW-0028">Amino-acid biosynthesis</keyword>
<dbReference type="InterPro" id="IPR045865">
    <property type="entry name" value="ACT-like_dom_sf"/>
</dbReference>
<dbReference type="EC" id="1.1.1.95" evidence="11"/>
<name>B8HPZ0_CYAP4</name>
<dbReference type="InterPro" id="IPR006140">
    <property type="entry name" value="D-isomer_DH_NAD-bd"/>
</dbReference>
<dbReference type="STRING" id="395961.Cyan7425_3375"/>
<evidence type="ECO:0000256" key="12">
    <source>
        <dbReference type="SAM" id="MobiDB-lite"/>
    </source>
</evidence>
<evidence type="ECO:0000256" key="3">
    <source>
        <dbReference type="ARBA" id="ARBA00005854"/>
    </source>
</evidence>
<dbReference type="InterPro" id="IPR036291">
    <property type="entry name" value="NAD(P)-bd_dom_sf"/>
</dbReference>
<keyword evidence="7 11" id="KW-0520">NAD</keyword>
<dbReference type="GO" id="GO:0051287">
    <property type="term" value="F:NAD binding"/>
    <property type="evidence" value="ECO:0007669"/>
    <property type="project" value="UniProtKB-UniRule"/>
</dbReference>
<comment type="similarity">
    <text evidence="3 11">Belongs to the D-isomer specific 2-hydroxyacid dehydrogenase family.</text>
</comment>
<dbReference type="SUPFAM" id="SSF55021">
    <property type="entry name" value="ACT-like"/>
    <property type="match status" value="1"/>
</dbReference>
<comment type="catalytic activity">
    <reaction evidence="10 11">
        <text>(2R)-3-phosphoglycerate + NAD(+) = 3-phosphooxypyruvate + NADH + H(+)</text>
        <dbReference type="Rhea" id="RHEA:12641"/>
        <dbReference type="ChEBI" id="CHEBI:15378"/>
        <dbReference type="ChEBI" id="CHEBI:18110"/>
        <dbReference type="ChEBI" id="CHEBI:57540"/>
        <dbReference type="ChEBI" id="CHEBI:57945"/>
        <dbReference type="ChEBI" id="CHEBI:58272"/>
        <dbReference type="EC" id="1.1.1.95"/>
    </reaction>
</comment>